<keyword evidence="9" id="KW-1185">Reference proteome</keyword>
<keyword evidence="4" id="KW-0812">Transmembrane</keyword>
<evidence type="ECO:0000256" key="2">
    <source>
        <dbReference type="ARBA" id="ARBA00022475"/>
    </source>
</evidence>
<organism evidence="8 9">
    <name type="scientific">Clostridium cadaveris</name>
    <dbReference type="NCBI Taxonomy" id="1529"/>
    <lineage>
        <taxon>Bacteria</taxon>
        <taxon>Bacillati</taxon>
        <taxon>Bacillota</taxon>
        <taxon>Clostridia</taxon>
        <taxon>Eubacteriales</taxon>
        <taxon>Clostridiaceae</taxon>
        <taxon>Clostridium</taxon>
    </lineage>
</organism>
<evidence type="ECO:0000256" key="3">
    <source>
        <dbReference type="ARBA" id="ARBA00022618"/>
    </source>
</evidence>
<dbReference type="STRING" id="1529.SAMN04487885_101115"/>
<dbReference type="Proteomes" id="UP000182135">
    <property type="component" value="Unassembled WGS sequence"/>
</dbReference>
<dbReference type="eggNOG" id="COG1589">
    <property type="taxonomic scope" value="Bacteria"/>
</dbReference>
<dbReference type="PROSITE" id="PS51779">
    <property type="entry name" value="POTRA"/>
    <property type="match status" value="1"/>
</dbReference>
<evidence type="ECO:0000256" key="5">
    <source>
        <dbReference type="ARBA" id="ARBA00022989"/>
    </source>
</evidence>
<dbReference type="RefSeq" id="WP_027638326.1">
    <property type="nucleotide sequence ID" value="NZ_FOOE01000001.1"/>
</dbReference>
<dbReference type="AlphaFoldDB" id="A0A1I2JA16"/>
<evidence type="ECO:0000256" key="7">
    <source>
        <dbReference type="ARBA" id="ARBA00023306"/>
    </source>
</evidence>
<reference evidence="8 9" key="1">
    <citation type="submission" date="2016-10" db="EMBL/GenBank/DDBJ databases">
        <authorList>
            <person name="de Groot N.N."/>
        </authorList>
    </citation>
    <scope>NUCLEOTIDE SEQUENCE [LARGE SCALE GENOMIC DNA]</scope>
    <source>
        <strain evidence="8 9">NLAE-zl-G419</strain>
    </source>
</reference>
<gene>
    <name evidence="8" type="ORF">SAMN04487885_101115</name>
</gene>
<dbReference type="PANTHER" id="PTHR37820:SF1">
    <property type="entry name" value="CELL DIVISION PROTEIN FTSQ"/>
    <property type="match status" value="1"/>
</dbReference>
<keyword evidence="5" id="KW-1133">Transmembrane helix</keyword>
<dbReference type="InterPro" id="IPR050487">
    <property type="entry name" value="FtsQ_DivIB"/>
</dbReference>
<dbReference type="Gene3D" id="3.10.20.310">
    <property type="entry name" value="membrane protein fhac"/>
    <property type="match status" value="1"/>
</dbReference>
<proteinExistence type="predicted"/>
<dbReference type="InterPro" id="IPR034746">
    <property type="entry name" value="POTRA"/>
</dbReference>
<evidence type="ECO:0000313" key="8">
    <source>
        <dbReference type="EMBL" id="SFF49541.1"/>
    </source>
</evidence>
<dbReference type="InterPro" id="IPR013685">
    <property type="entry name" value="POTRA_FtsQ_type"/>
</dbReference>
<keyword evidence="6" id="KW-0472">Membrane</keyword>
<dbReference type="Pfam" id="PF08478">
    <property type="entry name" value="POTRA_1"/>
    <property type="match status" value="1"/>
</dbReference>
<dbReference type="GO" id="GO:0051301">
    <property type="term" value="P:cell division"/>
    <property type="evidence" value="ECO:0007669"/>
    <property type="project" value="UniProtKB-KW"/>
</dbReference>
<keyword evidence="7" id="KW-0131">Cell cycle</keyword>
<sequence length="256" mass="29401">METHKKSYSKEELKKRVAKKRRRKAIFICLFLLAVLVTVCFNIPYFNIQTIDISKNNILTESEVSWLNQKYLGQNIFTASKEGIRNDLKAQPYIKNAVISKKFPNKLVITLEQKQGKFFVEHEKKYYIFDEELNLLEVKDDISDLNLVSLIGIDINSVNVGEKVNGYEKIDKILNEISNLIDDNLTDIVISSVNVEDISNIKIYCGKLEVKIGTGDELKDKLNKAFNIILQDKALLENNGYIDVSFKGNPVVYRQD</sequence>
<dbReference type="GO" id="GO:0005886">
    <property type="term" value="C:plasma membrane"/>
    <property type="evidence" value="ECO:0007669"/>
    <property type="project" value="TreeGrafter"/>
</dbReference>
<dbReference type="EMBL" id="FOOE01000001">
    <property type="protein sequence ID" value="SFF49541.1"/>
    <property type="molecule type" value="Genomic_DNA"/>
</dbReference>
<accession>A0A1I2JA16</accession>
<name>A0A1I2JA16_9CLOT</name>
<dbReference type="PANTHER" id="PTHR37820">
    <property type="entry name" value="CELL DIVISION PROTEIN DIVIB"/>
    <property type="match status" value="1"/>
</dbReference>
<evidence type="ECO:0000256" key="1">
    <source>
        <dbReference type="ARBA" id="ARBA00004370"/>
    </source>
</evidence>
<evidence type="ECO:0000256" key="6">
    <source>
        <dbReference type="ARBA" id="ARBA00023136"/>
    </source>
</evidence>
<comment type="subcellular location">
    <subcellularLocation>
        <location evidence="1">Membrane</location>
    </subcellularLocation>
</comment>
<keyword evidence="2" id="KW-1003">Cell membrane</keyword>
<dbReference type="OrthoDB" id="1953902at2"/>
<keyword evidence="3 8" id="KW-0132">Cell division</keyword>
<evidence type="ECO:0000313" key="9">
    <source>
        <dbReference type="Proteomes" id="UP000182135"/>
    </source>
</evidence>
<evidence type="ECO:0000256" key="4">
    <source>
        <dbReference type="ARBA" id="ARBA00022692"/>
    </source>
</evidence>
<protein>
    <submittedName>
        <fullName evidence="8">Cell division protein FtsQ</fullName>
    </submittedName>
</protein>